<feature type="chain" id="PRO_5012515507" description="Serine hydrolase" evidence="1">
    <location>
        <begin position="21"/>
        <end position="528"/>
    </location>
</feature>
<dbReference type="SUPFAM" id="SSF56601">
    <property type="entry name" value="beta-lactamase/transpeptidase-like"/>
    <property type="match status" value="1"/>
</dbReference>
<reference evidence="4 5" key="1">
    <citation type="submission" date="2017-08" db="EMBL/GenBank/DDBJ databases">
        <title>Mesorhizobium wenxinae sp. nov., a novel rhizobial species isolated from root nodules of chickpea (Cicer arietinum L.).</title>
        <authorList>
            <person name="Zhang J."/>
        </authorList>
    </citation>
    <scope>NUCLEOTIDE SEQUENCE [LARGE SCALE GENOMIC DNA]</scope>
    <source>
        <strain evidence="4 5">SDW018</strain>
    </source>
</reference>
<dbReference type="Pfam" id="PF11954">
    <property type="entry name" value="DUF3471"/>
    <property type="match status" value="1"/>
</dbReference>
<evidence type="ECO:0000259" key="2">
    <source>
        <dbReference type="Pfam" id="PF00144"/>
    </source>
</evidence>
<comment type="caution">
    <text evidence="4">The sequence shown here is derived from an EMBL/GenBank/DDBJ whole genome shotgun (WGS) entry which is preliminary data.</text>
</comment>
<dbReference type="InterPro" id="IPR012338">
    <property type="entry name" value="Beta-lactam/transpept-like"/>
</dbReference>
<evidence type="ECO:0000313" key="4">
    <source>
        <dbReference type="EMBL" id="PAQ10991.1"/>
    </source>
</evidence>
<dbReference type="PANTHER" id="PTHR46825">
    <property type="entry name" value="D-ALANYL-D-ALANINE-CARBOXYPEPTIDASE/ENDOPEPTIDASE AMPH"/>
    <property type="match status" value="1"/>
</dbReference>
<dbReference type="Proteomes" id="UP000216442">
    <property type="component" value="Unassembled WGS sequence"/>
</dbReference>
<proteinExistence type="predicted"/>
<sequence>MKKVAALLVLSLVTMLPAMAAAQSYVPELGPSPPQDAMQLYPGGVEKALAALPDIVKKVKEASNIPGFAVAVVHGGKMIFDEGYGLRDNRDDTSKVSSTTIFQVASVSKSISATVAAIAMTKDRSFDWDTPVGKVWDGFRLDLDYVSGNATIGDFFAHRSGLPMAAGDELEDLGFQRKQIVGSLWMVPLDPFRISYHYANFGTTIGAEAVAHAEKQDWEPLAKSLLFDPLGMRSSSYLHKDFIAAGNDRALLHARVADKVFEPLYDRDPDQQAPAGGVSSSVQDLAKWMILLLADGTYNGQSMIDPKILQPAITPQIVTYRGETPDTRISSYGYGFNVGVNTNGRTTMGHSGAFLLGAGTTFQILPSADVGIVVLTNGAPVGAAEAVAASFMDIVQYGQVTRDWYPYIKPRFMVYYKPVGDLAGKGKPTNPAKARSPSFYAGQYTSHYFGTATVLADGEKLVLELGPKPMQFTLEHWDGDTYALTPRGENAPIGSLSSVTFVGSSGGVHARVMTVDYLNENGLGHFQR</sequence>
<keyword evidence="1" id="KW-0732">Signal</keyword>
<accession>A0A271LS53</accession>
<evidence type="ECO:0000313" key="5">
    <source>
        <dbReference type="Proteomes" id="UP000216442"/>
    </source>
</evidence>
<evidence type="ECO:0000256" key="1">
    <source>
        <dbReference type="SAM" id="SignalP"/>
    </source>
</evidence>
<dbReference type="PANTHER" id="PTHR46825:SF15">
    <property type="entry name" value="BETA-LACTAMASE-RELATED DOMAIN-CONTAINING PROTEIN"/>
    <property type="match status" value="1"/>
</dbReference>
<dbReference type="InterPro" id="IPR001466">
    <property type="entry name" value="Beta-lactam-related"/>
</dbReference>
<dbReference type="Pfam" id="PF00144">
    <property type="entry name" value="Beta-lactamase"/>
    <property type="match status" value="1"/>
</dbReference>
<name>A0A271LS53_9HYPH</name>
<dbReference type="EMBL" id="NPKJ01000022">
    <property type="protein sequence ID" value="PAQ10991.1"/>
    <property type="molecule type" value="Genomic_DNA"/>
</dbReference>
<dbReference type="InterPro" id="IPR021860">
    <property type="entry name" value="Peptidase_S12_Pab87-rel_C"/>
</dbReference>
<dbReference type="Gene3D" id="3.40.710.10">
    <property type="entry name" value="DD-peptidase/beta-lactamase superfamily"/>
    <property type="match status" value="1"/>
</dbReference>
<gene>
    <name evidence="4" type="ORF">CIT26_06785</name>
</gene>
<dbReference type="Gene3D" id="2.40.128.600">
    <property type="match status" value="1"/>
</dbReference>
<feature type="domain" description="Beta-lactamase-related" evidence="2">
    <location>
        <begin position="55"/>
        <end position="387"/>
    </location>
</feature>
<dbReference type="AlphaFoldDB" id="A0A271LS53"/>
<protein>
    <recommendedName>
        <fullName evidence="6">Serine hydrolase</fullName>
    </recommendedName>
</protein>
<organism evidence="4 5">
    <name type="scientific">Mesorhizobium temperatum</name>
    <dbReference type="NCBI Taxonomy" id="241416"/>
    <lineage>
        <taxon>Bacteria</taxon>
        <taxon>Pseudomonadati</taxon>
        <taxon>Pseudomonadota</taxon>
        <taxon>Alphaproteobacteria</taxon>
        <taxon>Hyphomicrobiales</taxon>
        <taxon>Phyllobacteriaceae</taxon>
        <taxon>Mesorhizobium</taxon>
    </lineage>
</organism>
<evidence type="ECO:0008006" key="6">
    <source>
        <dbReference type="Google" id="ProtNLM"/>
    </source>
</evidence>
<keyword evidence="5" id="KW-1185">Reference proteome</keyword>
<dbReference type="RefSeq" id="WP_095491845.1">
    <property type="nucleotide sequence ID" value="NZ_NPKJ01000022.1"/>
</dbReference>
<dbReference type="OrthoDB" id="5377981at2"/>
<feature type="signal peptide" evidence="1">
    <location>
        <begin position="1"/>
        <end position="20"/>
    </location>
</feature>
<dbReference type="InterPro" id="IPR050491">
    <property type="entry name" value="AmpC-like"/>
</dbReference>
<evidence type="ECO:0000259" key="3">
    <source>
        <dbReference type="Pfam" id="PF11954"/>
    </source>
</evidence>
<feature type="domain" description="Peptidase S12 Pab87-related C-terminal" evidence="3">
    <location>
        <begin position="431"/>
        <end position="501"/>
    </location>
</feature>